<dbReference type="InterPro" id="IPR003760">
    <property type="entry name" value="PnrA-like"/>
</dbReference>
<feature type="domain" description="ABC transporter substrate-binding protein PnrA-like" evidence="8">
    <location>
        <begin position="50"/>
        <end position="349"/>
    </location>
</feature>
<feature type="chain" id="PRO_5045946258" evidence="7">
    <location>
        <begin position="24"/>
        <end position="351"/>
    </location>
</feature>
<evidence type="ECO:0000313" key="10">
    <source>
        <dbReference type="Proteomes" id="UP001501585"/>
    </source>
</evidence>
<name>A0ABN2T9J4_9ACTN</name>
<dbReference type="CDD" id="cd06354">
    <property type="entry name" value="PBP1_PrnA-like"/>
    <property type="match status" value="1"/>
</dbReference>
<evidence type="ECO:0000256" key="3">
    <source>
        <dbReference type="ARBA" id="ARBA00022729"/>
    </source>
</evidence>
<evidence type="ECO:0000259" key="8">
    <source>
        <dbReference type="Pfam" id="PF02608"/>
    </source>
</evidence>
<evidence type="ECO:0000256" key="5">
    <source>
        <dbReference type="ARBA" id="ARBA00023288"/>
    </source>
</evidence>
<keyword evidence="3 7" id="KW-0732">Signal</keyword>
<keyword evidence="4" id="KW-0472">Membrane</keyword>
<dbReference type="Pfam" id="PF02608">
    <property type="entry name" value="Bmp"/>
    <property type="match status" value="1"/>
</dbReference>
<evidence type="ECO:0000256" key="4">
    <source>
        <dbReference type="ARBA" id="ARBA00023136"/>
    </source>
</evidence>
<feature type="coiled-coil region" evidence="6">
    <location>
        <begin position="319"/>
        <end position="346"/>
    </location>
</feature>
<protein>
    <submittedName>
        <fullName evidence="9">BMP family ABC transporter substrate-binding protein</fullName>
    </submittedName>
</protein>
<comment type="caution">
    <text evidence="9">The sequence shown here is derived from an EMBL/GenBank/DDBJ whole genome shotgun (WGS) entry which is preliminary data.</text>
</comment>
<dbReference type="PROSITE" id="PS51257">
    <property type="entry name" value="PROKAR_LIPOPROTEIN"/>
    <property type="match status" value="1"/>
</dbReference>
<dbReference type="RefSeq" id="WP_344163299.1">
    <property type="nucleotide sequence ID" value="NZ_BAAAPC010000013.1"/>
</dbReference>
<keyword evidence="6" id="KW-0175">Coiled coil</keyword>
<keyword evidence="5" id="KW-0449">Lipoprotein</keyword>
<organism evidence="9 10">
    <name type="scientific">Nocardiopsis rhodophaea</name>
    <dbReference type="NCBI Taxonomy" id="280238"/>
    <lineage>
        <taxon>Bacteria</taxon>
        <taxon>Bacillati</taxon>
        <taxon>Actinomycetota</taxon>
        <taxon>Actinomycetes</taxon>
        <taxon>Streptosporangiales</taxon>
        <taxon>Nocardiopsidaceae</taxon>
        <taxon>Nocardiopsis</taxon>
    </lineage>
</organism>
<reference evidence="9 10" key="1">
    <citation type="journal article" date="2019" name="Int. J. Syst. Evol. Microbiol.">
        <title>The Global Catalogue of Microorganisms (GCM) 10K type strain sequencing project: providing services to taxonomists for standard genome sequencing and annotation.</title>
        <authorList>
            <consortium name="The Broad Institute Genomics Platform"/>
            <consortium name="The Broad Institute Genome Sequencing Center for Infectious Disease"/>
            <person name="Wu L."/>
            <person name="Ma J."/>
        </authorList>
    </citation>
    <scope>NUCLEOTIDE SEQUENCE [LARGE SCALE GENOMIC DNA]</scope>
    <source>
        <strain evidence="9 10">JCM 15313</strain>
    </source>
</reference>
<evidence type="ECO:0000256" key="2">
    <source>
        <dbReference type="ARBA" id="ARBA00022475"/>
    </source>
</evidence>
<dbReference type="Proteomes" id="UP001501585">
    <property type="component" value="Unassembled WGS sequence"/>
</dbReference>
<keyword evidence="10" id="KW-1185">Reference proteome</keyword>
<dbReference type="EMBL" id="BAAAPC010000013">
    <property type="protein sequence ID" value="GAA2002464.1"/>
    <property type="molecule type" value="Genomic_DNA"/>
</dbReference>
<sequence>MRRRIAAKGAAAATAAVLGLAMAACDNPQDSKGGDTAQGDAELRIGLAYDVGGKGDKSFNDSAYRGLERVKDELGITDVKDFEPKEGEAESDKEERLKLMANEGYDVIIGVGFAYAEPLKEVAPEFPDVNFAIIDSRIEDHDNVTSLVFAEEQASFLAGAAAALKSEEDHIGFVGGVKTPLIQKFQAGYEAGAKEINDDIDIEVSYLTQPPDFGGFSDPARGESTAKGQFDKGADVVFHAAGASGNGVLQAAADREQLFIGVDSDQYANAPDDQKQYVVTSALKNIDTAVFEYVKSVADGKTQTGVQEFDLSDGGVDYATSNSEQISDIQDQLDELKQKIIDGEIEVPTKP</sequence>
<accession>A0ABN2T9J4</accession>
<evidence type="ECO:0000256" key="6">
    <source>
        <dbReference type="SAM" id="Coils"/>
    </source>
</evidence>
<comment type="subcellular location">
    <subcellularLocation>
        <location evidence="1">Cell membrane</location>
    </subcellularLocation>
</comment>
<dbReference type="PANTHER" id="PTHR34296:SF2">
    <property type="entry name" value="ABC TRANSPORTER GUANOSINE-BINDING PROTEIN NUPN"/>
    <property type="match status" value="1"/>
</dbReference>
<evidence type="ECO:0000256" key="7">
    <source>
        <dbReference type="SAM" id="SignalP"/>
    </source>
</evidence>
<evidence type="ECO:0000313" key="9">
    <source>
        <dbReference type="EMBL" id="GAA2002464.1"/>
    </source>
</evidence>
<evidence type="ECO:0000256" key="1">
    <source>
        <dbReference type="ARBA" id="ARBA00004236"/>
    </source>
</evidence>
<dbReference type="InterPro" id="IPR050957">
    <property type="entry name" value="BMP_lipoprotein"/>
</dbReference>
<feature type="signal peptide" evidence="7">
    <location>
        <begin position="1"/>
        <end position="23"/>
    </location>
</feature>
<keyword evidence="2" id="KW-1003">Cell membrane</keyword>
<dbReference type="PANTHER" id="PTHR34296">
    <property type="entry name" value="TRANSCRIPTIONAL ACTIVATOR PROTEIN MED"/>
    <property type="match status" value="1"/>
</dbReference>
<gene>
    <name evidence="9" type="ORF">GCM10009799_31980</name>
</gene>
<dbReference type="Gene3D" id="3.40.50.2300">
    <property type="match status" value="2"/>
</dbReference>
<proteinExistence type="predicted"/>